<evidence type="ECO:0000313" key="2">
    <source>
        <dbReference type="Proteomes" id="UP000501690"/>
    </source>
</evidence>
<reference evidence="1 2" key="1">
    <citation type="submission" date="2019-04" db="EMBL/GenBank/DDBJ databases">
        <title>An improved genome assembly and genetic linkage map for asparagus bean, Vigna unguiculata ssp. sesquipedialis.</title>
        <authorList>
            <person name="Xia Q."/>
            <person name="Zhang R."/>
            <person name="Dong Y."/>
        </authorList>
    </citation>
    <scope>NUCLEOTIDE SEQUENCE [LARGE SCALE GENOMIC DNA]</scope>
    <source>
        <tissue evidence="1">Leaf</tissue>
    </source>
</reference>
<sequence length="151" mass="17170">MKNVTPMYTKTLYDKLSFVACVVKECKPNGLGDLLLTVKVFNHDINDPTMEEVAASHTVDGEKEPPQHYVEANLNHTEQVHVNSDVDINVHTNGEKNVDPNMEHLDEILLEKVEDNSDGEEMTYIRIHDKIKNIVDPFKNTQAWQSSKSQP</sequence>
<dbReference type="Proteomes" id="UP000501690">
    <property type="component" value="Linkage Group LG10"/>
</dbReference>
<organism evidence="1 2">
    <name type="scientific">Vigna unguiculata</name>
    <name type="common">Cowpea</name>
    <dbReference type="NCBI Taxonomy" id="3917"/>
    <lineage>
        <taxon>Eukaryota</taxon>
        <taxon>Viridiplantae</taxon>
        <taxon>Streptophyta</taxon>
        <taxon>Embryophyta</taxon>
        <taxon>Tracheophyta</taxon>
        <taxon>Spermatophyta</taxon>
        <taxon>Magnoliopsida</taxon>
        <taxon>eudicotyledons</taxon>
        <taxon>Gunneridae</taxon>
        <taxon>Pentapetalae</taxon>
        <taxon>rosids</taxon>
        <taxon>fabids</taxon>
        <taxon>Fabales</taxon>
        <taxon>Fabaceae</taxon>
        <taxon>Papilionoideae</taxon>
        <taxon>50 kb inversion clade</taxon>
        <taxon>NPAAA clade</taxon>
        <taxon>indigoferoid/millettioid clade</taxon>
        <taxon>Phaseoleae</taxon>
        <taxon>Vigna</taxon>
    </lineage>
</organism>
<dbReference type="EMBL" id="CP039354">
    <property type="protein sequence ID" value="QCE10824.1"/>
    <property type="molecule type" value="Genomic_DNA"/>
</dbReference>
<accession>A0A4D6NDK0</accession>
<evidence type="ECO:0000313" key="1">
    <source>
        <dbReference type="EMBL" id="QCE10824.1"/>
    </source>
</evidence>
<gene>
    <name evidence="1" type="ORF">DEO72_LG10g2056</name>
</gene>
<proteinExistence type="predicted"/>
<dbReference type="AlphaFoldDB" id="A0A4D6NDK0"/>
<protein>
    <submittedName>
        <fullName evidence="1">Uncharacterized protein</fullName>
    </submittedName>
</protein>
<keyword evidence="2" id="KW-1185">Reference proteome</keyword>
<name>A0A4D6NDK0_VIGUN</name>